<dbReference type="CDD" id="cd01651">
    <property type="entry name" value="RT_G2_intron"/>
    <property type="match status" value="1"/>
</dbReference>
<geneLocation type="plasmid" evidence="4">
    <name>unnamed1</name>
</geneLocation>
<dbReference type="InterPro" id="IPR043128">
    <property type="entry name" value="Rev_trsase/Diguanyl_cyclase"/>
</dbReference>
<dbReference type="InterPro" id="IPR030931">
    <property type="entry name" value="Group_II_RT_mat"/>
</dbReference>
<dbReference type="KEGG" id="temp:RBB75_20575"/>
<dbReference type="AlphaFoldDB" id="A0AAU7ZIG6"/>
<keyword evidence="4" id="KW-0548">Nucleotidyltransferase</keyword>
<dbReference type="InterPro" id="IPR051083">
    <property type="entry name" value="GrpII_Intron_Splice-Mob/Def"/>
</dbReference>
<evidence type="ECO:0000259" key="3">
    <source>
        <dbReference type="PROSITE" id="PS50878"/>
    </source>
</evidence>
<feature type="region of interest" description="Disordered" evidence="2">
    <location>
        <begin position="17"/>
        <end position="57"/>
    </location>
</feature>
<sequence length="497" mass="57272">MTHGPEKSDLSIVATKLANKAGQPVAESVERRERAEGNTGEQHMRRTQSRESVSQGLDRVRKAAQQKKKERFTALLHYVTIDRLTDAFSSLKREAAPGVDGVTWQSYKQNLEANLTGLHERVHQGKYRALPSRRRYIPKPDGRQRPLGIAALEDKIVQRAVVQVLNAICEEDFLGFSYGFRPGRGQHDALDALAVGITSTKVNWIVDADIAGFFDAVSHEWLIRFVEHRVGDSRILRLIRKWLKAGVMEDGTLVPTEAGTPQGAVISPLLANIYLHYAFDLWADHWRKHHAKGQVIVVRYADDIVMGFQHERDAKRFMEDMRQRLEKFALSLHPEKTRLIEFGRFAAKDRESCGLGKPETFDFLGFTHICSRSRRGAFQLKRQTRRDRMRTRLRAIKEELRRRMHEPIPIQGKWLGQVVRGYFAYHAVPTNSRCLGAFRHYVVDLWRRSLTQRGQRDRTTWNRMAKLAAEFLPPPHILHPWPSVRFAVKHPRWEPGA</sequence>
<accession>A0AAU7ZIG6</accession>
<dbReference type="EC" id="2.7.7.49" evidence="4"/>
<keyword evidence="4" id="KW-0614">Plasmid</keyword>
<dbReference type="SUPFAM" id="SSF56672">
    <property type="entry name" value="DNA/RNA polymerases"/>
    <property type="match status" value="1"/>
</dbReference>
<dbReference type="EMBL" id="CP132933">
    <property type="protein sequence ID" value="XCB28835.1"/>
    <property type="molecule type" value="Genomic_DNA"/>
</dbReference>
<evidence type="ECO:0000313" key="4">
    <source>
        <dbReference type="EMBL" id="XCB28835.1"/>
    </source>
</evidence>
<organism evidence="4">
    <name type="scientific">Tunturiibacter empetritectus</name>
    <dbReference type="NCBI Taxonomy" id="3069691"/>
    <lineage>
        <taxon>Bacteria</taxon>
        <taxon>Pseudomonadati</taxon>
        <taxon>Acidobacteriota</taxon>
        <taxon>Terriglobia</taxon>
        <taxon>Terriglobales</taxon>
        <taxon>Acidobacteriaceae</taxon>
        <taxon>Tunturiibacter</taxon>
    </lineage>
</organism>
<feature type="domain" description="Reverse transcriptase" evidence="3">
    <location>
        <begin position="118"/>
        <end position="368"/>
    </location>
</feature>
<protein>
    <submittedName>
        <fullName evidence="4">Group II intron reverse transcriptase/maturase</fullName>
        <ecNumber evidence="4">2.7.7.49</ecNumber>
    </submittedName>
</protein>
<dbReference type="PANTHER" id="PTHR34047:SF8">
    <property type="entry name" value="PROTEIN YKFC"/>
    <property type="match status" value="1"/>
</dbReference>
<comment type="similarity">
    <text evidence="1">Belongs to the bacterial reverse transcriptase family.</text>
</comment>
<reference evidence="4" key="2">
    <citation type="journal article" date="2024" name="Environ. Microbiol.">
        <title>Genome analysis and description of Tunturibacter gen. nov. expands the diversity of Terriglobia in tundra soils.</title>
        <authorList>
            <person name="Messyasz A."/>
            <person name="Mannisto M.K."/>
            <person name="Kerkhof L.J."/>
            <person name="Haggblom M.M."/>
        </authorList>
    </citation>
    <scope>NUCLEOTIDE SEQUENCE</scope>
    <source>
        <strain evidence="4">M8UP23</strain>
    </source>
</reference>
<keyword evidence="4" id="KW-0695">RNA-directed DNA polymerase</keyword>
<dbReference type="InterPro" id="IPR000477">
    <property type="entry name" value="RT_dom"/>
</dbReference>
<dbReference type="Pfam" id="PF00078">
    <property type="entry name" value="RVT_1"/>
    <property type="match status" value="1"/>
</dbReference>
<evidence type="ECO:0000256" key="2">
    <source>
        <dbReference type="SAM" id="MobiDB-lite"/>
    </source>
</evidence>
<name>A0AAU7ZIG6_9BACT</name>
<dbReference type="PROSITE" id="PS50878">
    <property type="entry name" value="RT_POL"/>
    <property type="match status" value="1"/>
</dbReference>
<dbReference type="InterPro" id="IPR043502">
    <property type="entry name" value="DNA/RNA_pol_sf"/>
</dbReference>
<evidence type="ECO:0000256" key="1">
    <source>
        <dbReference type="ARBA" id="ARBA00034120"/>
    </source>
</evidence>
<gene>
    <name evidence="4" type="primary">ltrA</name>
    <name evidence="4" type="ORF">RBB75_20575</name>
</gene>
<dbReference type="NCBIfam" id="TIGR04416">
    <property type="entry name" value="group_II_RT_mat"/>
    <property type="match status" value="1"/>
</dbReference>
<dbReference type="Gene3D" id="3.30.70.270">
    <property type="match status" value="1"/>
</dbReference>
<reference evidence="4" key="1">
    <citation type="submission" date="2023-08" db="EMBL/GenBank/DDBJ databases">
        <authorList>
            <person name="Messyasz A."/>
            <person name="Mannisto M.K."/>
            <person name="Kerkhof L.J."/>
            <person name="Haggblom M."/>
        </authorList>
    </citation>
    <scope>NUCLEOTIDE SEQUENCE</scope>
    <source>
        <strain evidence="4">M8UP23</strain>
        <plasmid evidence="4">unnamed1</plasmid>
    </source>
</reference>
<dbReference type="GO" id="GO:0003964">
    <property type="term" value="F:RNA-directed DNA polymerase activity"/>
    <property type="evidence" value="ECO:0007669"/>
    <property type="project" value="UniProtKB-KW"/>
</dbReference>
<proteinExistence type="inferred from homology"/>
<keyword evidence="4" id="KW-0808">Transferase</keyword>
<dbReference type="RefSeq" id="WP_353070490.1">
    <property type="nucleotide sequence ID" value="NZ_CP132933.1"/>
</dbReference>
<dbReference type="PANTHER" id="PTHR34047">
    <property type="entry name" value="NUCLEAR INTRON MATURASE 1, MITOCHONDRIAL-RELATED"/>
    <property type="match status" value="1"/>
</dbReference>